<reference evidence="7 8" key="1">
    <citation type="submission" date="2020-08" db="EMBL/GenBank/DDBJ databases">
        <title>Genomic Encyclopedia of Type Strains, Phase IV (KMG-V): Genome sequencing to study the core and pangenomes of soil and plant-associated prokaryotes.</title>
        <authorList>
            <person name="Whitman W."/>
        </authorList>
    </citation>
    <scope>NUCLEOTIDE SEQUENCE [LARGE SCALE GENOMIC DNA]</scope>
    <source>
        <strain evidence="7 8">X5P2</strain>
    </source>
</reference>
<feature type="region of interest" description="Disordered" evidence="4">
    <location>
        <begin position="882"/>
        <end position="921"/>
    </location>
</feature>
<dbReference type="RefSeq" id="WP_183981052.1">
    <property type="nucleotide sequence ID" value="NZ_JACHEB010000013.1"/>
</dbReference>
<gene>
    <name evidence="7" type="ORF">HDF14_004831</name>
</gene>
<proteinExistence type="predicted"/>
<evidence type="ECO:0000256" key="1">
    <source>
        <dbReference type="ARBA" id="ARBA00004442"/>
    </source>
</evidence>
<dbReference type="InterPro" id="IPR057601">
    <property type="entry name" value="Oar-like_b-barrel"/>
</dbReference>
<evidence type="ECO:0000256" key="3">
    <source>
        <dbReference type="ARBA" id="ARBA00023237"/>
    </source>
</evidence>
<dbReference type="Gene3D" id="2.60.40.1120">
    <property type="entry name" value="Carboxypeptidase-like, regulatory domain"/>
    <property type="match status" value="1"/>
</dbReference>
<dbReference type="EMBL" id="JACHEB010000013">
    <property type="protein sequence ID" value="MBB5331193.1"/>
    <property type="molecule type" value="Genomic_DNA"/>
</dbReference>
<keyword evidence="5" id="KW-0732">Signal</keyword>
<dbReference type="Proteomes" id="UP000535182">
    <property type="component" value="Unassembled WGS sequence"/>
</dbReference>
<feature type="region of interest" description="Disordered" evidence="4">
    <location>
        <begin position="120"/>
        <end position="154"/>
    </location>
</feature>
<evidence type="ECO:0000313" key="8">
    <source>
        <dbReference type="Proteomes" id="UP000535182"/>
    </source>
</evidence>
<evidence type="ECO:0000256" key="5">
    <source>
        <dbReference type="SAM" id="SignalP"/>
    </source>
</evidence>
<protein>
    <recommendedName>
        <fullName evidence="6">TonB-dependent transporter Oar-like beta-barrel domain-containing protein</fullName>
    </recommendedName>
</protein>
<feature type="compositionally biased region" description="Gly residues" evidence="4">
    <location>
        <begin position="888"/>
        <end position="920"/>
    </location>
</feature>
<dbReference type="Gene3D" id="2.40.170.20">
    <property type="entry name" value="TonB-dependent receptor, beta-barrel domain"/>
    <property type="match status" value="1"/>
</dbReference>
<evidence type="ECO:0000256" key="2">
    <source>
        <dbReference type="ARBA" id="ARBA00023136"/>
    </source>
</evidence>
<sequence>MSFRAVLKVVLFFLIAFSPVVARSQQVGAIVHGTVADPESAVIPGATVTLTPASGKALVTQSQSDGTYTLRGIAAGTYSMTVTMQGFASFVKLGVKVTAGQNLTLDAKMAIEEEKQEVNVNSQGAQVSVDSDSNASSTVIKGKDLDALSDDPDELSSELTALAGPAAGPNGGQIYVDGFTGGQLPPKSSIREIRINQNPFSAQYDKLGYGRVEVFTKPGTDKFHGNISVQGGDNVFNTSNPFLGASNTQPPYYTTFILGSVSGPINRFASFTVGGSHRTIQDNNIVNPSGFYAASADATTPCPPGVATISSCSYFSSYPEAARAVSHPQTRSDVAPRVDFALGEKNTLTVRYQYYVNGQNNNGIGNTNLPTAGYNTEATENTVQISDTQILSPRVINETRFEYQRDYSTQDPLSTDPTASVQGIFTSGGSSLGTQQSTSTHLEFQNYSSIATTKNFIRFGGRVRTTDESLSSNAGSNGTFTYSFLLDPCTDPNPSIKRPSNCAKGVTTPCDSANAGISSYQCGLPGQYAVTAINKLTVDGRVTDVGLYAEDDWKPKGNLTITYGLRLEAQNVISSAHDFAPRLSFAYGIPRGGGKSPTTVLRGGFGIFYDRFTLANYLTTLQENGFNQITSTVLNPGSVCTPDSPSSCGSPTSNKITTYGLGDGIRSSYTMQEAVGFDQQLGRAATMSVNYLYARGDHQYLSRNFIVANGFDQQFQSGGVYKENQLLINGSARLKKLTLFGFYSLNLADANTSGASFFPTSNTDTKVDYGRASFAHASFAVVGGSWQLPYGFSASPFVIAQSGTPYNLTTGQDPFNTSIYNQRPFFENGDSGRCRLASDFSSTQTGSLTPVPINYCDGPTNFTFNLRASRVFGFGERAGAAANSTQGSGSGRNNGSGGGGQGGGGLRAGGPGGVRGGFGPQGASSGHKYTFTLGAQAFNLFNVVPFGTPTSVLSSPRFGQYTTLAAGPFSSATAVRRITLQASFNF</sequence>
<keyword evidence="2" id="KW-0472">Membrane</keyword>
<dbReference type="SUPFAM" id="SSF49452">
    <property type="entry name" value="Starch-binding domain-like"/>
    <property type="match status" value="1"/>
</dbReference>
<comment type="subcellular location">
    <subcellularLocation>
        <location evidence="1">Cell outer membrane</location>
    </subcellularLocation>
</comment>
<feature type="chain" id="PRO_5040800289" description="TonB-dependent transporter Oar-like beta-barrel domain-containing protein" evidence="5">
    <location>
        <begin position="23"/>
        <end position="986"/>
    </location>
</feature>
<dbReference type="Pfam" id="PF13620">
    <property type="entry name" value="CarboxypepD_reg"/>
    <property type="match status" value="1"/>
</dbReference>
<evidence type="ECO:0000259" key="6">
    <source>
        <dbReference type="Pfam" id="PF25183"/>
    </source>
</evidence>
<evidence type="ECO:0000256" key="4">
    <source>
        <dbReference type="SAM" id="MobiDB-lite"/>
    </source>
</evidence>
<dbReference type="InterPro" id="IPR036942">
    <property type="entry name" value="Beta-barrel_TonB_sf"/>
</dbReference>
<evidence type="ECO:0000313" key="7">
    <source>
        <dbReference type="EMBL" id="MBB5331193.1"/>
    </source>
</evidence>
<dbReference type="InterPro" id="IPR013784">
    <property type="entry name" value="Carb-bd-like_fold"/>
</dbReference>
<feature type="domain" description="TonB-dependent transporter Oar-like beta-barrel" evidence="6">
    <location>
        <begin position="216"/>
        <end position="577"/>
    </location>
</feature>
<accession>A0A9X0U681</accession>
<dbReference type="GO" id="GO:0030246">
    <property type="term" value="F:carbohydrate binding"/>
    <property type="evidence" value="ECO:0007669"/>
    <property type="project" value="InterPro"/>
</dbReference>
<keyword evidence="8" id="KW-1185">Reference proteome</keyword>
<organism evidence="7 8">
    <name type="scientific">Tunturiibacter gelidiferens</name>
    <dbReference type="NCBI Taxonomy" id="3069689"/>
    <lineage>
        <taxon>Bacteria</taxon>
        <taxon>Pseudomonadati</taxon>
        <taxon>Acidobacteriota</taxon>
        <taxon>Terriglobia</taxon>
        <taxon>Terriglobales</taxon>
        <taxon>Acidobacteriaceae</taxon>
        <taxon>Tunturiibacter</taxon>
    </lineage>
</organism>
<keyword evidence="3" id="KW-0998">Cell outer membrane</keyword>
<name>A0A9X0U681_9BACT</name>
<feature type="signal peptide" evidence="5">
    <location>
        <begin position="1"/>
        <end position="22"/>
    </location>
</feature>
<dbReference type="SUPFAM" id="SSF56935">
    <property type="entry name" value="Porins"/>
    <property type="match status" value="1"/>
</dbReference>
<dbReference type="AlphaFoldDB" id="A0A9X0U681"/>
<feature type="compositionally biased region" description="Polar residues" evidence="4">
    <location>
        <begin position="120"/>
        <end position="139"/>
    </location>
</feature>
<dbReference type="GO" id="GO:0009279">
    <property type="term" value="C:cell outer membrane"/>
    <property type="evidence" value="ECO:0007669"/>
    <property type="project" value="UniProtKB-SubCell"/>
</dbReference>
<dbReference type="Pfam" id="PF25183">
    <property type="entry name" value="OMP_b-brl_4"/>
    <property type="match status" value="1"/>
</dbReference>
<comment type="caution">
    <text evidence="7">The sequence shown here is derived from an EMBL/GenBank/DDBJ whole genome shotgun (WGS) entry which is preliminary data.</text>
</comment>